<dbReference type="InterPro" id="IPR010281">
    <property type="entry name" value="DUF885"/>
</dbReference>
<dbReference type="AlphaFoldDB" id="A0A7J5TRW5"/>
<dbReference type="Pfam" id="PF05960">
    <property type="entry name" value="DUF885"/>
    <property type="match status" value="1"/>
</dbReference>
<evidence type="ECO:0000256" key="1">
    <source>
        <dbReference type="SAM" id="SignalP"/>
    </source>
</evidence>
<accession>A0A7J5TRW5</accession>
<dbReference type="EMBL" id="WELI01000023">
    <property type="protein sequence ID" value="KAB7725405.1"/>
    <property type="molecule type" value="Genomic_DNA"/>
</dbReference>
<sequence>MPIRLFLSWLLCLAALLSGYSQAVSPLYRQTSDMHHLMTQYAADKGSLSRFYTVENSPERRERFERLTTDYLQQLDRVDFDKMPVGSQVDYLLFRRSLLVEQAELAKEAAEVNQIKPWFPFADGIYALEKVRRRGASLNSEQIAADLAKLARQVAETRAVVEKAGPMSAALAQRAEGTANGLRSALKSVFEFYNQYDPQFTWWVPAPYERADSLLGAYARFFAQKAKTATPPANDGSGIAGTPVGRDEIVRQLAFEYIAYSPEDLIEIANREFAWCDRELLRASRDMGFGDNWKAAQEKVKNSAVPVGKQPEMIMRLYDESIAFLKSKDLITIPPIAEETWRMMMMSAERQRFSPFFLGGETLLISYPTAAMSQEEKLMSMRGNNPHFSRSTVHHELIAGHHLQGFMNNRYKTYRRFRTPFWTEGWALYWEMILWDMNFPQSPEDRIGMLFWRMHRCARIIFSLNYHLGKWTPQQCIDFLVDRVGHERANAEGEVRRSFVGGYEPLYQLAYMTGGFQFYALKKELVDSGKMTYKQFHDAVMQENSLPVEMIRAILTGQPLNRSHKANRKFYGDINSGEKRR</sequence>
<feature type="chain" id="PRO_5029866654" evidence="1">
    <location>
        <begin position="24"/>
        <end position="581"/>
    </location>
</feature>
<proteinExistence type="predicted"/>
<keyword evidence="1" id="KW-0732">Signal</keyword>
<comment type="caution">
    <text evidence="2">The sequence shown here is derived from an EMBL/GenBank/DDBJ whole genome shotgun (WGS) entry which is preliminary data.</text>
</comment>
<keyword evidence="3" id="KW-1185">Reference proteome</keyword>
<dbReference type="PANTHER" id="PTHR33361:SF2">
    <property type="entry name" value="DUF885 DOMAIN-CONTAINING PROTEIN"/>
    <property type="match status" value="1"/>
</dbReference>
<feature type="signal peptide" evidence="1">
    <location>
        <begin position="1"/>
        <end position="23"/>
    </location>
</feature>
<organism evidence="2 3">
    <name type="scientific">Rudanella paleaurantiibacter</name>
    <dbReference type="NCBI Taxonomy" id="2614655"/>
    <lineage>
        <taxon>Bacteria</taxon>
        <taxon>Pseudomonadati</taxon>
        <taxon>Bacteroidota</taxon>
        <taxon>Cytophagia</taxon>
        <taxon>Cytophagales</taxon>
        <taxon>Cytophagaceae</taxon>
        <taxon>Rudanella</taxon>
    </lineage>
</organism>
<protein>
    <submittedName>
        <fullName evidence="2">DUF885 family protein</fullName>
    </submittedName>
</protein>
<dbReference type="Proteomes" id="UP000488299">
    <property type="component" value="Unassembled WGS sequence"/>
</dbReference>
<gene>
    <name evidence="2" type="ORF">F5984_26165</name>
</gene>
<dbReference type="SUPFAM" id="SSF55486">
    <property type="entry name" value="Metalloproteases ('zincins'), catalytic domain"/>
    <property type="match status" value="1"/>
</dbReference>
<evidence type="ECO:0000313" key="2">
    <source>
        <dbReference type="EMBL" id="KAB7725405.1"/>
    </source>
</evidence>
<name>A0A7J5TRW5_9BACT</name>
<reference evidence="2 3" key="1">
    <citation type="submission" date="2019-10" db="EMBL/GenBank/DDBJ databases">
        <title>Rudanella paleaurantiibacter sp. nov., isolated from sludge.</title>
        <authorList>
            <person name="Xu S.Q."/>
        </authorList>
    </citation>
    <scope>NUCLEOTIDE SEQUENCE [LARGE SCALE GENOMIC DNA]</scope>
    <source>
        <strain evidence="2 3">HX-22-17</strain>
    </source>
</reference>
<evidence type="ECO:0000313" key="3">
    <source>
        <dbReference type="Proteomes" id="UP000488299"/>
    </source>
</evidence>
<dbReference type="PANTHER" id="PTHR33361">
    <property type="entry name" value="GLR0591 PROTEIN"/>
    <property type="match status" value="1"/>
</dbReference>
<dbReference type="RefSeq" id="WP_152127327.1">
    <property type="nucleotide sequence ID" value="NZ_WELI01000023.1"/>
</dbReference>